<proteinExistence type="predicted"/>
<dbReference type="PANTHER" id="PTHR14776:SF1">
    <property type="entry name" value="CADHERIN-LIKE AND PC-ESTERASE DOMAIN-CONTAINING PROTEIN 1"/>
    <property type="match status" value="1"/>
</dbReference>
<dbReference type="EMBL" id="JAPFRF010000006">
    <property type="protein sequence ID" value="KAJ7329682.1"/>
    <property type="molecule type" value="Genomic_DNA"/>
</dbReference>
<comment type="caution">
    <text evidence="1">The sequence shown here is derived from an EMBL/GenBank/DDBJ whole genome shotgun (WGS) entry which is preliminary data.</text>
</comment>
<dbReference type="Proteomes" id="UP001142489">
    <property type="component" value="Unassembled WGS sequence"/>
</dbReference>
<evidence type="ECO:0000313" key="2">
    <source>
        <dbReference type="Proteomes" id="UP001142489"/>
    </source>
</evidence>
<dbReference type="PANTHER" id="PTHR14776">
    <property type="entry name" value="CADHERIN-LIKE AND PC-ESTERASE DOMAIN-CONTAINING PROTEIN 1"/>
    <property type="match status" value="1"/>
</dbReference>
<accession>A0A9Q0XXD1</accession>
<dbReference type="AlphaFoldDB" id="A0A9Q0XXD1"/>
<reference evidence="1" key="1">
    <citation type="journal article" date="2023" name="DNA Res.">
        <title>Chromosome-level genome assembly of Phrynocephalus forsythii using third-generation DNA sequencing and Hi-C analysis.</title>
        <authorList>
            <person name="Qi Y."/>
            <person name="Zhao W."/>
            <person name="Zhao Y."/>
            <person name="Niu C."/>
            <person name="Cao S."/>
            <person name="Zhang Y."/>
        </authorList>
    </citation>
    <scope>NUCLEOTIDE SEQUENCE</scope>
    <source>
        <tissue evidence="1">Muscle</tissue>
    </source>
</reference>
<sequence length="183" mass="20600">MACRQILPGRRWCRLRPFLVLLALAACLFYQTLTPLRTRRYLSALSDGALTSPRTEAWHGTAKKISARQIRCLFPSGNLQVQKEYIKPNPKEGENKALRVVGQTSPHSKSRNAAAVQRSFNCLGPPDVAGFQVPQTLPSNKDANIWKTTDSPLLPYNRCSMQNTSLEVCLDSLPLRFIPHRRD</sequence>
<dbReference type="OrthoDB" id="1932925at2759"/>
<keyword evidence="2" id="KW-1185">Reference proteome</keyword>
<protein>
    <submittedName>
        <fullName evidence="1">Uncharacterized protein</fullName>
    </submittedName>
</protein>
<organism evidence="1 2">
    <name type="scientific">Phrynocephalus forsythii</name>
    <dbReference type="NCBI Taxonomy" id="171643"/>
    <lineage>
        <taxon>Eukaryota</taxon>
        <taxon>Metazoa</taxon>
        <taxon>Chordata</taxon>
        <taxon>Craniata</taxon>
        <taxon>Vertebrata</taxon>
        <taxon>Euteleostomi</taxon>
        <taxon>Lepidosauria</taxon>
        <taxon>Squamata</taxon>
        <taxon>Bifurcata</taxon>
        <taxon>Unidentata</taxon>
        <taxon>Episquamata</taxon>
        <taxon>Toxicofera</taxon>
        <taxon>Iguania</taxon>
        <taxon>Acrodonta</taxon>
        <taxon>Agamidae</taxon>
        <taxon>Agaminae</taxon>
        <taxon>Phrynocephalus</taxon>
    </lineage>
</organism>
<dbReference type="PROSITE" id="PS51257">
    <property type="entry name" value="PROKAR_LIPOPROTEIN"/>
    <property type="match status" value="1"/>
</dbReference>
<evidence type="ECO:0000313" key="1">
    <source>
        <dbReference type="EMBL" id="KAJ7329682.1"/>
    </source>
</evidence>
<name>A0A9Q0XXD1_9SAUR</name>
<gene>
    <name evidence="1" type="ORF">JRQ81_015856</name>
</gene>